<proteinExistence type="predicted"/>
<name>A0A7X4KPK8_9BURK</name>
<organism evidence="1 2">
    <name type="scientific">Pseudoduganella aquatica</name>
    <dbReference type="NCBI Taxonomy" id="2660641"/>
    <lineage>
        <taxon>Bacteria</taxon>
        <taxon>Pseudomonadati</taxon>
        <taxon>Pseudomonadota</taxon>
        <taxon>Betaproteobacteria</taxon>
        <taxon>Burkholderiales</taxon>
        <taxon>Oxalobacteraceae</taxon>
        <taxon>Telluria group</taxon>
        <taxon>Pseudoduganella</taxon>
    </lineage>
</organism>
<sequence>MPAANSTTPVRFAGTDNPRYLRALHALMLRPVPREHLDSVAGCSNGPDLILHLRDLGLGHAGLPCTMIPDRDRDGERIRRGVYHLTETGRRAISAWLRLRDRKAGE</sequence>
<dbReference type="AlphaFoldDB" id="A0A7X4KPK8"/>
<gene>
    <name evidence="1" type="ORF">GTP77_23465</name>
</gene>
<reference evidence="1 2" key="1">
    <citation type="submission" date="2019-12" db="EMBL/GenBank/DDBJ databases">
        <title>Novel species isolated from a subtropical stream in China.</title>
        <authorList>
            <person name="Lu H."/>
        </authorList>
    </citation>
    <scope>NUCLEOTIDE SEQUENCE [LARGE SCALE GENOMIC DNA]</scope>
    <source>
        <strain evidence="1 2">FT127W</strain>
    </source>
</reference>
<protein>
    <recommendedName>
        <fullName evidence="3">PadR family transcriptional regulator</fullName>
    </recommendedName>
</protein>
<accession>A0A7X4KPK8</accession>
<comment type="caution">
    <text evidence="1">The sequence shown here is derived from an EMBL/GenBank/DDBJ whole genome shotgun (WGS) entry which is preliminary data.</text>
</comment>
<dbReference type="Proteomes" id="UP000450676">
    <property type="component" value="Unassembled WGS sequence"/>
</dbReference>
<evidence type="ECO:0000313" key="1">
    <source>
        <dbReference type="EMBL" id="MYN10287.1"/>
    </source>
</evidence>
<dbReference type="EMBL" id="WWCU01000035">
    <property type="protein sequence ID" value="MYN10287.1"/>
    <property type="molecule type" value="Genomic_DNA"/>
</dbReference>
<evidence type="ECO:0000313" key="2">
    <source>
        <dbReference type="Proteomes" id="UP000450676"/>
    </source>
</evidence>
<evidence type="ECO:0008006" key="3">
    <source>
        <dbReference type="Google" id="ProtNLM"/>
    </source>
</evidence>
<keyword evidence="2" id="KW-1185">Reference proteome</keyword>